<proteinExistence type="predicted"/>
<keyword evidence="2" id="KW-1185">Reference proteome</keyword>
<dbReference type="EMBL" id="JROU02002057">
    <property type="protein sequence ID" value="OEH74370.1"/>
    <property type="molecule type" value="Genomic_DNA"/>
</dbReference>
<comment type="caution">
    <text evidence="1">The sequence shown here is derived from an EMBL/GenBank/DDBJ whole genome shotgun (WGS) entry which is preliminary data.</text>
</comment>
<sequence>MEPSELPSSDLHPLCLLLSCARGIEEQLIYCSYKVPIADIVALHAPRKGPGTVSETRAGNGAPSLEQKAAGAFTLATEEGCLLNPQKTLIECGIKPPQQHEQREVQQQHQLSCTLCLPPFESPQGASKIPRLFLTPTPMTAPLRLSVVQAKDGQTDIIEVNGWEKVAYLECWAERRFASLLRSSCGNSNNYPCPVLPGSNGKGFVLIFLGVPLSSSQTLLQCGLQQHDRVYIYFAADAPPLPLSPAKCVKAAPEA</sequence>
<evidence type="ECO:0000313" key="2">
    <source>
        <dbReference type="Proteomes" id="UP000095192"/>
    </source>
</evidence>
<reference evidence="1 2" key="1">
    <citation type="journal article" date="2016" name="BMC Genomics">
        <title>Comparative genomics reveals Cyclospora cayetanensis possesses coccidia-like metabolism and invasion components but unique surface antigens.</title>
        <authorList>
            <person name="Liu S."/>
            <person name="Wang L."/>
            <person name="Zheng H."/>
            <person name="Xu Z."/>
            <person name="Roellig D.M."/>
            <person name="Li N."/>
            <person name="Frace M.A."/>
            <person name="Tang K."/>
            <person name="Arrowood M.J."/>
            <person name="Moss D.M."/>
            <person name="Zhang L."/>
            <person name="Feng Y."/>
            <person name="Xiao L."/>
        </authorList>
    </citation>
    <scope>NUCLEOTIDE SEQUENCE [LARGE SCALE GENOMIC DNA]</scope>
    <source>
        <strain evidence="1 2">CHN_HEN01</strain>
    </source>
</reference>
<dbReference type="InParanoid" id="A0A1D3CT49"/>
<dbReference type="Proteomes" id="UP000095192">
    <property type="component" value="Unassembled WGS sequence"/>
</dbReference>
<dbReference type="AlphaFoldDB" id="A0A1D3CT49"/>
<dbReference type="VEuPathDB" id="ToxoDB:cyc_06007"/>
<organism evidence="1 2">
    <name type="scientific">Cyclospora cayetanensis</name>
    <dbReference type="NCBI Taxonomy" id="88456"/>
    <lineage>
        <taxon>Eukaryota</taxon>
        <taxon>Sar</taxon>
        <taxon>Alveolata</taxon>
        <taxon>Apicomplexa</taxon>
        <taxon>Conoidasida</taxon>
        <taxon>Coccidia</taxon>
        <taxon>Eucoccidiorida</taxon>
        <taxon>Eimeriorina</taxon>
        <taxon>Eimeriidae</taxon>
        <taxon>Cyclospora</taxon>
    </lineage>
</organism>
<evidence type="ECO:0000313" key="1">
    <source>
        <dbReference type="EMBL" id="OEH74370.1"/>
    </source>
</evidence>
<gene>
    <name evidence="1" type="ORF">cyc_06007</name>
</gene>
<name>A0A1D3CT49_9EIME</name>
<protein>
    <submittedName>
        <fullName evidence="1">Uncharacterized protein</fullName>
    </submittedName>
</protein>
<accession>A0A1D3CT49</accession>